<comment type="caution">
    <text evidence="3">The sequence shown here is derived from an EMBL/GenBank/DDBJ whole genome shotgun (WGS) entry which is preliminary data.</text>
</comment>
<protein>
    <recommendedName>
        <fullName evidence="5">LTXXQ motif family protein</fullName>
    </recommendedName>
</protein>
<evidence type="ECO:0000313" key="3">
    <source>
        <dbReference type="EMBL" id="PWF54853.1"/>
    </source>
</evidence>
<organism evidence="3 4">
    <name type="scientific">Massilia glaciei</name>
    <dbReference type="NCBI Taxonomy" id="1524097"/>
    <lineage>
        <taxon>Bacteria</taxon>
        <taxon>Pseudomonadati</taxon>
        <taxon>Pseudomonadota</taxon>
        <taxon>Betaproteobacteria</taxon>
        <taxon>Burkholderiales</taxon>
        <taxon>Oxalobacteraceae</taxon>
        <taxon>Telluria group</taxon>
        <taxon>Massilia</taxon>
    </lineage>
</organism>
<dbReference type="EMBL" id="PXWF02000063">
    <property type="protein sequence ID" value="PWF54853.1"/>
    <property type="molecule type" value="Genomic_DNA"/>
</dbReference>
<keyword evidence="2" id="KW-0732">Signal</keyword>
<evidence type="ECO:0000256" key="2">
    <source>
        <dbReference type="SAM" id="SignalP"/>
    </source>
</evidence>
<dbReference type="AlphaFoldDB" id="A0A2U2I545"/>
<feature type="compositionally biased region" description="Basic and acidic residues" evidence="1">
    <location>
        <begin position="51"/>
        <end position="72"/>
    </location>
</feature>
<name>A0A2U2I545_9BURK</name>
<gene>
    <name evidence="3" type="ORF">C7C56_004700</name>
</gene>
<keyword evidence="4" id="KW-1185">Reference proteome</keyword>
<accession>A0A2U2I545</accession>
<feature type="region of interest" description="Disordered" evidence="1">
    <location>
        <begin position="28"/>
        <end position="72"/>
    </location>
</feature>
<dbReference type="InterPro" id="IPR012899">
    <property type="entry name" value="LTXXQ"/>
</dbReference>
<evidence type="ECO:0000256" key="1">
    <source>
        <dbReference type="SAM" id="MobiDB-lite"/>
    </source>
</evidence>
<dbReference type="OrthoDB" id="5298564at2"/>
<evidence type="ECO:0008006" key="5">
    <source>
        <dbReference type="Google" id="ProtNLM"/>
    </source>
</evidence>
<feature type="compositionally biased region" description="Basic residues" evidence="1">
    <location>
        <begin position="162"/>
        <end position="174"/>
    </location>
</feature>
<proteinExistence type="predicted"/>
<dbReference type="Pfam" id="PF07813">
    <property type="entry name" value="LTXXQ"/>
    <property type="match status" value="1"/>
</dbReference>
<sequence>MTTLRKILAIAMAALIMAGSGLAAHAHQGAHAGGTEPGARHAQMHGKGAHGKGEHGKGAREKWAQRKAERQTRLHDALKLSAAQEPAWAAYQATLKRAPRDAAKGAGHGQRVALPAPARMERMIARQKARTMAMEARLPALGALYAALSPEQKKVFDEQRHGRGQHGKRHHGRH</sequence>
<evidence type="ECO:0000313" key="4">
    <source>
        <dbReference type="Proteomes" id="UP000241421"/>
    </source>
</evidence>
<feature type="region of interest" description="Disordered" evidence="1">
    <location>
        <begin position="155"/>
        <end position="174"/>
    </location>
</feature>
<feature type="chain" id="PRO_5015781732" description="LTXXQ motif family protein" evidence="2">
    <location>
        <begin position="24"/>
        <end position="174"/>
    </location>
</feature>
<dbReference type="GO" id="GO:0042597">
    <property type="term" value="C:periplasmic space"/>
    <property type="evidence" value="ECO:0007669"/>
    <property type="project" value="InterPro"/>
</dbReference>
<feature type="signal peptide" evidence="2">
    <location>
        <begin position="1"/>
        <end position="23"/>
    </location>
</feature>
<reference evidence="3 4" key="1">
    <citation type="submission" date="2018-04" db="EMBL/GenBank/DDBJ databases">
        <title>Massilia violaceinigra sp. nov., a novel purple-pigmented bacterium isolated from Tianshan glacier, Xinjiang, China.</title>
        <authorList>
            <person name="Wang H."/>
        </authorList>
    </citation>
    <scope>NUCLEOTIDE SEQUENCE [LARGE SCALE GENOMIC DNA]</scope>
    <source>
        <strain evidence="3 4">B448-2</strain>
    </source>
</reference>
<dbReference type="RefSeq" id="WP_106756324.1">
    <property type="nucleotide sequence ID" value="NZ_PXWF02000063.1"/>
</dbReference>
<dbReference type="Proteomes" id="UP000241421">
    <property type="component" value="Unassembled WGS sequence"/>
</dbReference>